<evidence type="ECO:0000313" key="3">
    <source>
        <dbReference type="Proteomes" id="UP000199354"/>
    </source>
</evidence>
<sequence length="159" mass="18075">MKANGTTVKEILANVPQDRVEPFNKLHEVILKNLPKGFEPAISYGGLGYVIPHTLYPDGYHCKPSEPLPFAGIASQKNSINFYHMGIYSDPELLAWFVKEYPKHSAQKLDMGKSCIRFKKFDEIPFDLIGDLMTRMSAEKWIDTYESAYKKKPKSTSAK</sequence>
<dbReference type="STRING" id="490189.SAMN02927903_02358"/>
<gene>
    <name evidence="2" type="ORF">SAMN02927903_02358</name>
</gene>
<reference evidence="2 3" key="1">
    <citation type="submission" date="2016-10" db="EMBL/GenBank/DDBJ databases">
        <authorList>
            <person name="de Groot N.N."/>
        </authorList>
    </citation>
    <scope>NUCLEOTIDE SEQUENCE [LARGE SCALE GENOMIC DNA]</scope>
    <source>
        <strain evidence="2 3">CGMCC 1.7031</strain>
    </source>
</reference>
<dbReference type="InterPro" id="IPR014922">
    <property type="entry name" value="YdhG-like"/>
</dbReference>
<dbReference type="AlphaFoldDB" id="A0A1G5ITN4"/>
<feature type="domain" description="YdhG-like" evidence="1">
    <location>
        <begin position="21"/>
        <end position="134"/>
    </location>
</feature>
<accession>A0A1G5ITN4</accession>
<dbReference type="Proteomes" id="UP000199354">
    <property type="component" value="Unassembled WGS sequence"/>
</dbReference>
<dbReference type="RefSeq" id="WP_091143980.1">
    <property type="nucleotide sequence ID" value="NZ_FMVF01000011.1"/>
</dbReference>
<dbReference type="Pfam" id="PF08818">
    <property type="entry name" value="DUF1801"/>
    <property type="match status" value="1"/>
</dbReference>
<dbReference type="SUPFAM" id="SSF159888">
    <property type="entry name" value="YdhG-like"/>
    <property type="match status" value="1"/>
</dbReference>
<evidence type="ECO:0000259" key="1">
    <source>
        <dbReference type="Pfam" id="PF08818"/>
    </source>
</evidence>
<evidence type="ECO:0000313" key="2">
    <source>
        <dbReference type="EMBL" id="SCY78788.1"/>
    </source>
</evidence>
<dbReference type="OrthoDB" id="9813231at2"/>
<dbReference type="Gene3D" id="3.90.1150.200">
    <property type="match status" value="1"/>
</dbReference>
<organism evidence="2 3">
    <name type="scientific">Flavobacterium caeni</name>
    <dbReference type="NCBI Taxonomy" id="490189"/>
    <lineage>
        <taxon>Bacteria</taxon>
        <taxon>Pseudomonadati</taxon>
        <taxon>Bacteroidota</taxon>
        <taxon>Flavobacteriia</taxon>
        <taxon>Flavobacteriales</taxon>
        <taxon>Flavobacteriaceae</taxon>
        <taxon>Flavobacterium</taxon>
    </lineage>
</organism>
<proteinExistence type="predicted"/>
<dbReference type="EMBL" id="FMVF01000011">
    <property type="protein sequence ID" value="SCY78788.1"/>
    <property type="molecule type" value="Genomic_DNA"/>
</dbReference>
<protein>
    <recommendedName>
        <fullName evidence="1">YdhG-like domain-containing protein</fullName>
    </recommendedName>
</protein>
<name>A0A1G5ITN4_9FLAO</name>
<keyword evidence="3" id="KW-1185">Reference proteome</keyword>